<protein>
    <submittedName>
        <fullName evidence="2">Membrane protein</fullName>
    </submittedName>
</protein>
<sequence length="315" mass="34176">MVTGDRGIILDIVKGVCLSVVIFIVYLQVPLLGMIAGVVAPLPVLYYQLKSGRWMVGAIAISAIALIFILVGGLSVAVLYLLQAGLLSVVLPHFLARGHSVSRALASAVFTVAVVATISVVSYGIATGIDLDRQVTAAIKTNLEQTLALYKAKGASGEDLQFLKEGLQQVGDIFGRIYPAMLLVSLAAVAGINLLILRRFRERLTVKLPDTPFSSFKNPEYLVWGLIAAGFALLIDNGVVQEVALNVVVVTGFLYVMQGLAVVAHFFASYRVPAFFKIFFYVLLLLQAYLVLAVALLGLFDLWANFRRPRIYENL</sequence>
<evidence type="ECO:0000256" key="1">
    <source>
        <dbReference type="SAM" id="Phobius"/>
    </source>
</evidence>
<reference evidence="2" key="1">
    <citation type="submission" date="2022-12" db="EMBL/GenBank/DDBJ databases">
        <title>Reference genome sequencing for broad-spectrum identification of bacterial and archaeal isolates by mass spectrometry.</title>
        <authorList>
            <person name="Sekiguchi Y."/>
            <person name="Tourlousse D.M."/>
        </authorList>
    </citation>
    <scope>NUCLEOTIDE SEQUENCE</scope>
    <source>
        <strain evidence="2">H2</strain>
    </source>
</reference>
<dbReference type="EMBL" id="BSDS01000001">
    <property type="protein sequence ID" value="GLI37336.1"/>
    <property type="molecule type" value="Genomic_DNA"/>
</dbReference>
<gene>
    <name evidence="2" type="ORF">GHYDROH2_08370</name>
</gene>
<evidence type="ECO:0000313" key="3">
    <source>
        <dbReference type="Proteomes" id="UP001144352"/>
    </source>
</evidence>
<dbReference type="InterPro" id="IPR018710">
    <property type="entry name" value="DUF2232"/>
</dbReference>
<dbReference type="PANTHER" id="PTHR41324:SF1">
    <property type="entry name" value="DUF2232 DOMAIN-CONTAINING PROTEIN"/>
    <property type="match status" value="1"/>
</dbReference>
<feature type="transmembrane region" description="Helical" evidence="1">
    <location>
        <begin position="54"/>
        <end position="71"/>
    </location>
</feature>
<dbReference type="Pfam" id="PF09991">
    <property type="entry name" value="DUF2232"/>
    <property type="match status" value="1"/>
</dbReference>
<dbReference type="AlphaFoldDB" id="A0A9W6LCD3"/>
<dbReference type="PANTHER" id="PTHR41324">
    <property type="entry name" value="MEMBRANE PROTEIN-RELATED"/>
    <property type="match status" value="1"/>
</dbReference>
<keyword evidence="1" id="KW-1133">Transmembrane helix</keyword>
<feature type="transmembrane region" description="Helical" evidence="1">
    <location>
        <begin position="279"/>
        <end position="300"/>
    </location>
</feature>
<comment type="caution">
    <text evidence="2">The sequence shown here is derived from an EMBL/GenBank/DDBJ whole genome shotgun (WGS) entry which is preliminary data.</text>
</comment>
<accession>A0A9W6LCD3</accession>
<name>A0A9W6LCD3_9BACT</name>
<keyword evidence="3" id="KW-1185">Reference proteome</keyword>
<dbReference type="RefSeq" id="WP_214187695.1">
    <property type="nucleotide sequence ID" value="NZ_BSDS01000001.1"/>
</dbReference>
<organism evidence="2 3">
    <name type="scientific">Geobacter hydrogenophilus</name>
    <dbReference type="NCBI Taxonomy" id="40983"/>
    <lineage>
        <taxon>Bacteria</taxon>
        <taxon>Pseudomonadati</taxon>
        <taxon>Thermodesulfobacteriota</taxon>
        <taxon>Desulfuromonadia</taxon>
        <taxon>Geobacterales</taxon>
        <taxon>Geobacteraceae</taxon>
        <taxon>Geobacter</taxon>
    </lineage>
</organism>
<proteinExistence type="predicted"/>
<feature type="transmembrane region" description="Helical" evidence="1">
    <location>
        <begin position="20"/>
        <end position="47"/>
    </location>
</feature>
<keyword evidence="1" id="KW-0472">Membrane</keyword>
<keyword evidence="1" id="KW-0812">Transmembrane</keyword>
<feature type="transmembrane region" description="Helical" evidence="1">
    <location>
        <begin position="108"/>
        <end position="126"/>
    </location>
</feature>
<evidence type="ECO:0000313" key="2">
    <source>
        <dbReference type="EMBL" id="GLI37336.1"/>
    </source>
</evidence>
<feature type="transmembrane region" description="Helical" evidence="1">
    <location>
        <begin position="247"/>
        <end position="267"/>
    </location>
</feature>
<feature type="transmembrane region" description="Helical" evidence="1">
    <location>
        <begin position="177"/>
        <end position="197"/>
    </location>
</feature>
<dbReference type="Proteomes" id="UP001144352">
    <property type="component" value="Unassembled WGS sequence"/>
</dbReference>